<accession>A0A1G7DLM5</accession>
<dbReference type="EMBL" id="FNAD01000026">
    <property type="protein sequence ID" value="SDE52398.1"/>
    <property type="molecule type" value="Genomic_DNA"/>
</dbReference>
<gene>
    <name evidence="2" type="ORF">SAMN05216270_12629</name>
</gene>
<keyword evidence="1" id="KW-0812">Transmembrane</keyword>
<dbReference type="Gene3D" id="1.10.287.1060">
    <property type="entry name" value="ESAT-6-like"/>
    <property type="match status" value="1"/>
</dbReference>
<evidence type="ECO:0008006" key="4">
    <source>
        <dbReference type="Google" id="ProtNLM"/>
    </source>
</evidence>
<sequence>MTDNSLVAPVASTRKAWTGAGLADSIQDLVESVKSEGWVDDLLAGGGLALEVVGSVMDPFSALLSNGLGWAMEYFEPLRSMLDELTGKSDVVMSHAQTWTNVSSELYTISEELQTALASELSEWTGDSHDAYQQLMANNVDAIGGLGAIAAALAAATEGAGGLVQVTRELVRDLIAELVAHVIVWAVEAIFVVTIPVIAAQIVAAVVKWAGIIMGYGMALVQSLQNLKVLLGL</sequence>
<dbReference type="OrthoDB" id="5069709at2"/>
<feature type="transmembrane region" description="Helical" evidence="1">
    <location>
        <begin position="178"/>
        <end position="203"/>
    </location>
</feature>
<evidence type="ECO:0000313" key="3">
    <source>
        <dbReference type="Proteomes" id="UP000198949"/>
    </source>
</evidence>
<name>A0A1G7DLM5_9ACTN</name>
<proteinExistence type="predicted"/>
<keyword evidence="1" id="KW-1133">Transmembrane helix</keyword>
<keyword evidence="1" id="KW-0472">Membrane</keyword>
<keyword evidence="3" id="KW-1185">Reference proteome</keyword>
<dbReference type="AlphaFoldDB" id="A0A1G7DLM5"/>
<protein>
    <recommendedName>
        <fullName evidence="4">Proteins of 100 residues with WXG</fullName>
    </recommendedName>
</protein>
<evidence type="ECO:0000256" key="1">
    <source>
        <dbReference type="SAM" id="Phobius"/>
    </source>
</evidence>
<dbReference type="STRING" id="58114.SAMN05216270_12629"/>
<organism evidence="2 3">
    <name type="scientific">Glycomyces harbinensis</name>
    <dbReference type="NCBI Taxonomy" id="58114"/>
    <lineage>
        <taxon>Bacteria</taxon>
        <taxon>Bacillati</taxon>
        <taxon>Actinomycetota</taxon>
        <taxon>Actinomycetes</taxon>
        <taxon>Glycomycetales</taxon>
        <taxon>Glycomycetaceae</taxon>
        <taxon>Glycomyces</taxon>
    </lineage>
</organism>
<dbReference type="InterPro" id="IPR036689">
    <property type="entry name" value="ESAT-6-like_sf"/>
</dbReference>
<dbReference type="RefSeq" id="WP_091040590.1">
    <property type="nucleotide sequence ID" value="NZ_FNAD01000026.1"/>
</dbReference>
<evidence type="ECO:0000313" key="2">
    <source>
        <dbReference type="EMBL" id="SDE52398.1"/>
    </source>
</evidence>
<reference evidence="3" key="1">
    <citation type="submission" date="2016-10" db="EMBL/GenBank/DDBJ databases">
        <authorList>
            <person name="Varghese N."/>
            <person name="Submissions S."/>
        </authorList>
    </citation>
    <scope>NUCLEOTIDE SEQUENCE [LARGE SCALE GENOMIC DNA]</scope>
    <source>
        <strain evidence="3">CGMCC 4.3516</strain>
    </source>
</reference>
<dbReference type="SUPFAM" id="SSF140453">
    <property type="entry name" value="EsxAB dimer-like"/>
    <property type="match status" value="1"/>
</dbReference>
<dbReference type="Proteomes" id="UP000198949">
    <property type="component" value="Unassembled WGS sequence"/>
</dbReference>